<comment type="caution">
    <text evidence="2">The sequence shown here is derived from an EMBL/GenBank/DDBJ whole genome shotgun (WGS) entry which is preliminary data.</text>
</comment>
<feature type="compositionally biased region" description="Basic and acidic residues" evidence="1">
    <location>
        <begin position="364"/>
        <end position="374"/>
    </location>
</feature>
<dbReference type="Gene3D" id="3.60.10.10">
    <property type="entry name" value="Endonuclease/exonuclease/phosphatase"/>
    <property type="match status" value="1"/>
</dbReference>
<sequence length="504" mass="58284">MQYPEFVELIHKYDFICLSESKTDDFDIIDIPGYKFIMQNRKTKSKVKSGGIAFGYKEKYEKQVHLIETESKLVLWLKISAEIFGTVEDVLIGSIYIPPENSLYKIPDAINELEQEFLNFSLNYKYILLTGDFNSRTSIDSDFFEISESHHDNSDYVVIDYASCLNQFNMLRMRCSKDVSKNSYGNHLLDMCKNNNLFILNGRVNGDKEGMFTCRQSSVVDYFICTHSLLYCIHEMLVSDFSSLYSDVHSPLSLTMSFKPTSTVDKNIYVKTCSNENVKKINKWDTEKETEFVESIDRNKLRELESELNMLETGILAKENINRVVEQVNSIILESAEKVLGSHNKGVNTHYNKKTRKKPALDNTKSKDGDQDSRLEKHLVRWTKDQKNTDENDYEDIGDSLLCDIQFSTNEENNFDSIEDEDNSTSVKDDGNDGYLNLYQQIITTEVDVHYYDSTKYSLTTSDENLRSLEYLHPYQALVMKSTEAKHEYTDIEHLETAITGIQK</sequence>
<accession>A0A8S3T141</accession>
<dbReference type="AlphaFoldDB" id="A0A8S3T141"/>
<dbReference type="EMBL" id="CAJPWZ010001964">
    <property type="protein sequence ID" value="CAG2227462.1"/>
    <property type="molecule type" value="Genomic_DNA"/>
</dbReference>
<dbReference type="InterPro" id="IPR036691">
    <property type="entry name" value="Endo/exonu/phosph_ase_sf"/>
</dbReference>
<proteinExistence type="predicted"/>
<dbReference type="OrthoDB" id="6082598at2759"/>
<protein>
    <recommendedName>
        <fullName evidence="4">Endonuclease/exonuclease/phosphatase domain-containing protein</fullName>
    </recommendedName>
</protein>
<feature type="region of interest" description="Disordered" evidence="1">
    <location>
        <begin position="344"/>
        <end position="374"/>
    </location>
</feature>
<keyword evidence="3" id="KW-1185">Reference proteome</keyword>
<dbReference type="SUPFAM" id="SSF56219">
    <property type="entry name" value="DNase I-like"/>
    <property type="match status" value="1"/>
</dbReference>
<evidence type="ECO:0000313" key="3">
    <source>
        <dbReference type="Proteomes" id="UP000683360"/>
    </source>
</evidence>
<organism evidence="2 3">
    <name type="scientific">Mytilus edulis</name>
    <name type="common">Blue mussel</name>
    <dbReference type="NCBI Taxonomy" id="6550"/>
    <lineage>
        <taxon>Eukaryota</taxon>
        <taxon>Metazoa</taxon>
        <taxon>Spiralia</taxon>
        <taxon>Lophotrochozoa</taxon>
        <taxon>Mollusca</taxon>
        <taxon>Bivalvia</taxon>
        <taxon>Autobranchia</taxon>
        <taxon>Pteriomorphia</taxon>
        <taxon>Mytilida</taxon>
        <taxon>Mytiloidea</taxon>
        <taxon>Mytilidae</taxon>
        <taxon>Mytilinae</taxon>
        <taxon>Mytilus</taxon>
    </lineage>
</organism>
<reference evidence="2" key="1">
    <citation type="submission" date="2021-03" db="EMBL/GenBank/DDBJ databases">
        <authorList>
            <person name="Bekaert M."/>
        </authorList>
    </citation>
    <scope>NUCLEOTIDE SEQUENCE</scope>
</reference>
<name>A0A8S3T141_MYTED</name>
<evidence type="ECO:0008006" key="4">
    <source>
        <dbReference type="Google" id="ProtNLM"/>
    </source>
</evidence>
<dbReference type="Proteomes" id="UP000683360">
    <property type="component" value="Unassembled WGS sequence"/>
</dbReference>
<gene>
    <name evidence="2" type="ORF">MEDL_40487</name>
</gene>
<evidence type="ECO:0000256" key="1">
    <source>
        <dbReference type="SAM" id="MobiDB-lite"/>
    </source>
</evidence>
<evidence type="ECO:0000313" key="2">
    <source>
        <dbReference type="EMBL" id="CAG2227462.1"/>
    </source>
</evidence>